<name>A0A0E4C912_9FIRM</name>
<comment type="similarity">
    <text evidence="2 11">Belongs to the folylpolyglutamate synthase family.</text>
</comment>
<evidence type="ECO:0000256" key="2">
    <source>
        <dbReference type="ARBA" id="ARBA00008276"/>
    </source>
</evidence>
<evidence type="ECO:0000313" key="14">
    <source>
        <dbReference type="EMBL" id="CFX81057.1"/>
    </source>
</evidence>
<feature type="domain" description="Mur ligase C-terminal" evidence="12">
    <location>
        <begin position="288"/>
        <end position="410"/>
    </location>
</feature>
<evidence type="ECO:0000256" key="10">
    <source>
        <dbReference type="ARBA" id="ARBA00047493"/>
    </source>
</evidence>
<dbReference type="GO" id="GO:0004326">
    <property type="term" value="F:tetrahydrofolylpolyglutamate synthase activity"/>
    <property type="evidence" value="ECO:0007669"/>
    <property type="project" value="UniProtKB-EC"/>
</dbReference>
<dbReference type="SUPFAM" id="SSF53623">
    <property type="entry name" value="MurD-like peptide ligases, catalytic domain"/>
    <property type="match status" value="1"/>
</dbReference>
<dbReference type="InterPro" id="IPR036615">
    <property type="entry name" value="Mur_ligase_C_dom_sf"/>
</dbReference>
<dbReference type="Pfam" id="PF08245">
    <property type="entry name" value="Mur_ligase_M"/>
    <property type="match status" value="1"/>
</dbReference>
<dbReference type="EC" id="6.3.2.17" evidence="3"/>
<dbReference type="PANTHER" id="PTHR11136">
    <property type="entry name" value="FOLYLPOLYGLUTAMATE SYNTHASE-RELATED"/>
    <property type="match status" value="1"/>
</dbReference>
<reference evidence="14 15" key="1">
    <citation type="submission" date="2015-03" db="EMBL/GenBank/DDBJ databases">
        <authorList>
            <person name="Murphy D."/>
        </authorList>
    </citation>
    <scope>NUCLEOTIDE SEQUENCE [LARGE SCALE GENOMIC DNA]</scope>
    <source>
        <strain evidence="14 15">OL-4</strain>
    </source>
</reference>
<dbReference type="PANTHER" id="PTHR11136:SF0">
    <property type="entry name" value="DIHYDROFOLATE SYNTHETASE-RELATED"/>
    <property type="match status" value="1"/>
</dbReference>
<dbReference type="PROSITE" id="PS01012">
    <property type="entry name" value="FOLYLPOLYGLU_SYNT_2"/>
    <property type="match status" value="1"/>
</dbReference>
<evidence type="ECO:0000256" key="11">
    <source>
        <dbReference type="PIRNR" id="PIRNR001563"/>
    </source>
</evidence>
<dbReference type="FunFam" id="3.40.1190.10:FF:000011">
    <property type="entry name" value="Folylpolyglutamate synthase/dihydrofolate synthase"/>
    <property type="match status" value="1"/>
</dbReference>
<organism evidence="14 15">
    <name type="scientific">Syntrophomonas zehnderi OL-4</name>
    <dbReference type="NCBI Taxonomy" id="690567"/>
    <lineage>
        <taxon>Bacteria</taxon>
        <taxon>Bacillati</taxon>
        <taxon>Bacillota</taxon>
        <taxon>Clostridia</taxon>
        <taxon>Eubacteriales</taxon>
        <taxon>Syntrophomonadaceae</taxon>
        <taxon>Syntrophomonas</taxon>
    </lineage>
</organism>
<dbReference type="SUPFAM" id="SSF53244">
    <property type="entry name" value="MurD-like peptide ligases, peptide-binding domain"/>
    <property type="match status" value="1"/>
</dbReference>
<feature type="domain" description="Mur ligase central" evidence="13">
    <location>
        <begin position="35"/>
        <end position="260"/>
    </location>
</feature>
<dbReference type="Gene3D" id="3.90.190.20">
    <property type="entry name" value="Mur ligase, C-terminal domain"/>
    <property type="match status" value="1"/>
</dbReference>
<evidence type="ECO:0000256" key="1">
    <source>
        <dbReference type="ARBA" id="ARBA00001946"/>
    </source>
</evidence>
<gene>
    <name evidence="14" type="ORF">1924</name>
</gene>
<keyword evidence="8" id="KW-0460">Magnesium</keyword>
<evidence type="ECO:0000256" key="4">
    <source>
        <dbReference type="ARBA" id="ARBA00022598"/>
    </source>
</evidence>
<proteinExistence type="inferred from homology"/>
<dbReference type="InterPro" id="IPR001645">
    <property type="entry name" value="Folylpolyglutamate_synth"/>
</dbReference>
<dbReference type="PIRSF" id="PIRSF001563">
    <property type="entry name" value="Folylpolyglu_synth"/>
    <property type="match status" value="1"/>
</dbReference>
<dbReference type="AlphaFoldDB" id="A0A0E4C912"/>
<dbReference type="InterPro" id="IPR036565">
    <property type="entry name" value="Mur-like_cat_sf"/>
</dbReference>
<evidence type="ECO:0000259" key="12">
    <source>
        <dbReference type="Pfam" id="PF02875"/>
    </source>
</evidence>
<keyword evidence="4 11" id="KW-0436">Ligase</keyword>
<comment type="cofactor">
    <cofactor evidence="1">
        <name>Mg(2+)</name>
        <dbReference type="ChEBI" id="CHEBI:18420"/>
    </cofactor>
</comment>
<evidence type="ECO:0000256" key="6">
    <source>
        <dbReference type="ARBA" id="ARBA00022741"/>
    </source>
</evidence>
<accession>A0A0E4C912</accession>
<dbReference type="InterPro" id="IPR004101">
    <property type="entry name" value="Mur_ligase_C"/>
</dbReference>
<sequence>MQRISAPGSRPGLKRINDLLSLLAQPQQNLPVVHIAGTNGKGSTSLMVADILSIAGYRVGRFNSPHLHSYTERYAINGQEITQGTLKYYLDQIEALIPILLLENGDQPTEFEILTALAFLYFRDQQVDIAVLEVGMGGLYDSTNIVNPEVAVITSIDYDHTDYLGNTIEEIAMNKAGIIKPGVPVVLGEVCAAAQDVVKKQAARFDAPITMSHEVQVTRIQPPDLQGQYINLKSRHFNLKRQFFALLGDYQLNNLAAAISTIEVLIDRGYRVEEKCLVRALAHFKLAGRLEILQKKPLVIGDAAHNPHGTRALAKSLQELCPQQKRVLVCGMLDDKDIEASLGVLKDQTRAVVVTRPAGERSQNWQQTATLLRQIYTSSNVYAVESITAAVRKGLEILENEEYLLITGSFYVLDEAGSLFTNS</sequence>
<keyword evidence="7 11" id="KW-0067">ATP-binding</keyword>
<dbReference type="GO" id="GO:0005524">
    <property type="term" value="F:ATP binding"/>
    <property type="evidence" value="ECO:0007669"/>
    <property type="project" value="UniProtKB-KW"/>
</dbReference>
<dbReference type="Gene3D" id="3.40.1190.10">
    <property type="entry name" value="Mur-like, catalytic domain"/>
    <property type="match status" value="1"/>
</dbReference>
<dbReference type="RefSeq" id="WP_052729709.1">
    <property type="nucleotide sequence ID" value="NZ_CGIH01000031.1"/>
</dbReference>
<dbReference type="InterPro" id="IPR013221">
    <property type="entry name" value="Mur_ligase_cen"/>
</dbReference>
<dbReference type="Proteomes" id="UP000045545">
    <property type="component" value="Unassembled WGS sequence"/>
</dbReference>
<comment type="catalytic activity">
    <reaction evidence="10">
        <text>(6S)-5,6,7,8-tetrahydrofolyl-(gamma-L-Glu)(n) + L-glutamate + ATP = (6S)-5,6,7,8-tetrahydrofolyl-(gamma-L-Glu)(n+1) + ADP + phosphate + H(+)</text>
        <dbReference type="Rhea" id="RHEA:10580"/>
        <dbReference type="Rhea" id="RHEA-COMP:14738"/>
        <dbReference type="Rhea" id="RHEA-COMP:14740"/>
        <dbReference type="ChEBI" id="CHEBI:15378"/>
        <dbReference type="ChEBI" id="CHEBI:29985"/>
        <dbReference type="ChEBI" id="CHEBI:30616"/>
        <dbReference type="ChEBI" id="CHEBI:43474"/>
        <dbReference type="ChEBI" id="CHEBI:141005"/>
        <dbReference type="ChEBI" id="CHEBI:456216"/>
        <dbReference type="EC" id="6.3.2.17"/>
    </reaction>
</comment>
<keyword evidence="15" id="KW-1185">Reference proteome</keyword>
<dbReference type="GO" id="GO:0046872">
    <property type="term" value="F:metal ion binding"/>
    <property type="evidence" value="ECO:0007669"/>
    <property type="project" value="UniProtKB-KW"/>
</dbReference>
<evidence type="ECO:0000256" key="5">
    <source>
        <dbReference type="ARBA" id="ARBA00022723"/>
    </source>
</evidence>
<dbReference type="InterPro" id="IPR018109">
    <property type="entry name" value="Folylpolyglutamate_synth_CS"/>
</dbReference>
<evidence type="ECO:0000256" key="8">
    <source>
        <dbReference type="ARBA" id="ARBA00022842"/>
    </source>
</evidence>
<evidence type="ECO:0000259" key="13">
    <source>
        <dbReference type="Pfam" id="PF08245"/>
    </source>
</evidence>
<evidence type="ECO:0000313" key="15">
    <source>
        <dbReference type="Proteomes" id="UP000045545"/>
    </source>
</evidence>
<keyword evidence="5" id="KW-0479">Metal-binding</keyword>
<dbReference type="STRING" id="690567.1924"/>
<dbReference type="NCBIfam" id="TIGR01499">
    <property type="entry name" value="folC"/>
    <property type="match status" value="1"/>
</dbReference>
<evidence type="ECO:0000256" key="3">
    <source>
        <dbReference type="ARBA" id="ARBA00013025"/>
    </source>
</evidence>
<evidence type="ECO:0000256" key="9">
    <source>
        <dbReference type="ARBA" id="ARBA00030592"/>
    </source>
</evidence>
<protein>
    <recommendedName>
        <fullName evidence="3">tetrahydrofolate synthase</fullName>
        <ecNumber evidence="3">6.3.2.17</ecNumber>
    </recommendedName>
    <alternativeName>
        <fullName evidence="9">Tetrahydrofolylpolyglutamate synthase</fullName>
    </alternativeName>
</protein>
<dbReference type="GO" id="GO:0008841">
    <property type="term" value="F:dihydrofolate synthase activity"/>
    <property type="evidence" value="ECO:0007669"/>
    <property type="project" value="TreeGrafter"/>
</dbReference>
<keyword evidence="6 11" id="KW-0547">Nucleotide-binding</keyword>
<evidence type="ECO:0000256" key="7">
    <source>
        <dbReference type="ARBA" id="ARBA00022840"/>
    </source>
</evidence>
<dbReference type="EMBL" id="CGIH01000031">
    <property type="protein sequence ID" value="CFX81057.1"/>
    <property type="molecule type" value="Genomic_DNA"/>
</dbReference>
<dbReference type="GO" id="GO:0005737">
    <property type="term" value="C:cytoplasm"/>
    <property type="evidence" value="ECO:0007669"/>
    <property type="project" value="TreeGrafter"/>
</dbReference>
<dbReference type="Pfam" id="PF02875">
    <property type="entry name" value="Mur_ligase_C"/>
    <property type="match status" value="1"/>
</dbReference>